<dbReference type="EMBL" id="JAUJFL010000005">
    <property type="protein sequence ID" value="KAK2602737.1"/>
    <property type="molecule type" value="Genomic_DNA"/>
</dbReference>
<feature type="active site" description="Proton donor; for dehydratase activity" evidence="7">
    <location>
        <position position="1172"/>
    </location>
</feature>
<dbReference type="Pfam" id="PF16197">
    <property type="entry name" value="KAsynt_C_assoc"/>
    <property type="match status" value="1"/>
</dbReference>
<dbReference type="InterPro" id="IPR013217">
    <property type="entry name" value="Methyltransf_12"/>
</dbReference>
<dbReference type="GO" id="GO:0044550">
    <property type="term" value="P:secondary metabolite biosynthetic process"/>
    <property type="evidence" value="ECO:0007669"/>
    <property type="project" value="TreeGrafter"/>
</dbReference>
<dbReference type="Pfam" id="PF14765">
    <property type="entry name" value="PS-DH"/>
    <property type="match status" value="1"/>
</dbReference>
<dbReference type="InterPro" id="IPR042104">
    <property type="entry name" value="PKS_dehydratase_sf"/>
</dbReference>
<dbReference type="InterPro" id="IPR016039">
    <property type="entry name" value="Thiolase-like"/>
</dbReference>
<evidence type="ECO:0000259" key="9">
    <source>
        <dbReference type="PROSITE" id="PS50075"/>
    </source>
</evidence>
<keyword evidence="13" id="KW-1185">Reference proteome</keyword>
<dbReference type="InterPro" id="IPR049552">
    <property type="entry name" value="PKS_DH_N"/>
</dbReference>
<dbReference type="Pfam" id="PF21089">
    <property type="entry name" value="PKS_DH_N"/>
    <property type="match status" value="1"/>
</dbReference>
<dbReference type="Pfam" id="PF00698">
    <property type="entry name" value="Acyl_transf_1"/>
    <property type="match status" value="1"/>
</dbReference>
<dbReference type="InterPro" id="IPR013968">
    <property type="entry name" value="PKS_KR"/>
</dbReference>
<dbReference type="PROSITE" id="PS00012">
    <property type="entry name" value="PHOSPHOPANTETHEINE"/>
    <property type="match status" value="1"/>
</dbReference>
<feature type="domain" description="Ketosynthase family 3 (KS3)" evidence="10">
    <location>
        <begin position="8"/>
        <end position="447"/>
    </location>
</feature>
<feature type="region of interest" description="N-terminal hotdog fold" evidence="7">
    <location>
        <begin position="960"/>
        <end position="1095"/>
    </location>
</feature>
<dbReference type="Gene3D" id="3.40.50.150">
    <property type="entry name" value="Vaccinia Virus protein VP39"/>
    <property type="match status" value="1"/>
</dbReference>
<sequence length="2920" mass="319417">MPGKLSPKEPIAIVGSACHFAGDVGSTSKLWELLKEPRDVRCEIPESRFSAQGFHHPDHSHHGRSNVTHSYLLNEDPKAFDAEFFGVNPIEARAMDPQQRMLLETVYEALESGGMTIENLRGSNTSVFAGVMCGDYEAMLLRDLDEIPTYFAVGTSRAVLSNRISYFFDWHGASVTTDTACSSSLVAVHSAVQTLRSGDSRMAVACGSNIILGPEMYIIESKLKMLSPDGLGRMWDKDANGYARGDGVAVIILKTLSAALEDNDHIECIIRETGLNQDGATAGLTMPSATAQKALIQATYAKAGLDIGSVADRPQYFEAHGTGTPAGDPVEAEAISTAFFKHDQLKSRAETSNNPLYVGSIKTVLGHTEGTAGVAAILKASLALQNSCIPPNLLFNNINPSIVPFYRGLQILKDARPWPAVPPGQPRRASVNSFGFGGANAHAILENYESSADACQVEVSADTLFTPFLFSAASADSLRGNLTAYAKYLDAHADVTIGDLAYTLRERRSTLPQRVSLPATNSSSELATAIRVMLEDGEKKIGIRTLPGKSAGTPRLLGVFTGQGAQYVRQGAELIEQSPFARRIIQALEVDLASLPTEDRPTWSLEAEILAGSSTPSRINEAVISQPLCTAIQILIVDLLCAANIHFDGVVGHSSGEIAAAYTAGFLTARDAIYIAYYRGLHCKHAASPNGEVKGAMLAVGTSIEDALQLCEDEEFAGRISLAASNSSSSVTISGDEDAIEELEFILEDEKKFHRRLRVDMAYHSHHMEPCSGGYIDSLQRAGVKARPRPSSSSPCNWYSSVYDGKPIELSTELNDVYWAENMTRPVLFSQALKSALVANPVSALGAVIELGPHPALRGPASQTIQETIQDGIPYHGTLSRGSNAITAFSTCLGFLWERMGGPSSAIDMGRCQRILSTSGKIARFNVLKGLPTYQWKHDVHYWHESRRSRRIRSRSEPYHPLLGDKSPDSAAHVLRWKNILKPSKIQWLEGHQVQGQIVFPASAYISTAVEAASSLARGRTIKIIELSNFTIHQGLGFESREAGIEVQIELSRVSQLKSECFTSYFTYSAAMGGNEDSELTLIADGELKIHLGDASLSLLPPRQPTAPHLLTVDPVRLYNFMESLEYNFSGPFLSLVELRRKLGIASCVAKRAKASSQPDADLLLIHPVELDAAIQSVSLAYSYPGDEQLRLLHMPTTIAKIRINPAVLALQQKQRTADDDNTVDIDSSCNRDRRAKPGSGFSGNFNIYVKGCPNAAIQVDKVKFQPVRSSASDDRNVFYKMQYVPCEPDGTLAAASIPITKSDTDLLWAFSRIVCYYLREFDRVPEDSLARSDSTLKHYLNYARHMTALLKNGGHRYGKVEWLNDSLEDIMAEAESKGLAENPVVKIMLLVGNTMPKVFRGETTMLEHFRTSGLLDEYYAKGFGTAQSTMWLSNVVKQITDRRPHLNLLEIGAGTGGATKQILRTINQDFDSYTFTDISSSFFENAAGNLSEWRDRMVFKVCDAEQDPLDQGFVEGHYDVLIAFLVVHATARLDETMRNLRKLLKPGGFLLIGEGNSEGPMQAGASYIFGPLPGWWRGVDEGRTLTPFINVEEWDAILKRTGFSGIDTISPQQLLDTFGTILFVSQATDQRIESIRAPLKSPVNPFLEKKLVIVGGKTPEVATVAEQLANILRPSFSETNICATFEDLEHVVLEEHVYVIGLIELEQPVFKGITHERWSGFRKLFIGEKTVLWLTSGRLENEPYANMTVGFGRSAIHEEEDLVLQLLDIPNRKLVDAHKIAETFVCLAAKHPSGPDILYTLEPEVVTDAEGRQLVPRLCPIQGANDRLNCIQRPIVHQVDAENSKLELQSDHDGYSLRQLSQFEISNLAKQPTSIELRTTKSMLSAIRTPAGQMFLAVGVDPTGLRYLTLTSSLASVIKTPEELAIPIVAPRLADNDILILTAAQLLGIAIVEPLLPGQKMILHDAPKVLSQAIESQALSKGIHVVCTTDETDGESIPSSWIQLSPNMSSADLDLMIPTDVASLISFSKGVSENEETISSLVPPCCRKDNTRTLFSRTGVDYSHKSLSILSRSLETAIGYAQSQSYESVAESISLETLIRGECPADPLTVLDWTSSSAHLPARVTRFDTRPLFRGDRTYWICGLSGALGISLCDWMIGRGVRHLVLTSRNPRIDPVWIEDHKRNGANVEIFSCDVTDEEALRAVHNRIVASLPPVAGVLNGAMVLRDVSVRNMSFDQVTDVVGPKVLGSLHLDRIFHDTELDFFILLSSINCIIGNVGQANYAAANMGMCGLAAHRRKRGLAATVINVGAVIGAGYITESDRQLDAVVAKMAMIHLSEDDFHQIFAEAINAGHVDSPDGPEISTGLLDISADASNIPKWYSDPKFSRFIVHKSSSSGDQKRHTKAVSIQDRLSACQSEKDILHVAKEGLAAQLRTILQLSTADDDLMSMRSVDLGLDSLVSVDIRSWFLKNFEVSIPVLKIMANDVSMMTLAELAAEGVPAELTPQVGRQGQSQSSDDTSSTGDDTPRTPGSESTSKDFSSDTDMTTPITPTETKDLSVAASIRNTIDWDAEVRLPEPDRFGKMNTGKSPSAQPRIVLLTGSSGLLGHHLLKRLSSEPSIVKIICVAVRRLSERLQSGQLPQPNCRIVYYEGDLRLPRLGLAAEEASEIFTEVDAVIHNGSDTSHLKYYSAVRECNVESTRELVRLCLPRKIPLHYVSSVGVCLLAGMQTFPEVSTTASGIRPPADGAHGYMCSKWVCEYLLEGVSAAHGLRISINRPSTIVREGEDATTAEAEFDWVNALLHYSHRIRAVPRAEHNQGAFDLVYIRTVCNDIMKELFRIDHGNTLTYTNNVGDVVIPMRRMAEIGKTVGNEELYRTLRFDQWADEAIKAGLQPAVAALIETFDEPKTAWPALVRGKGS</sequence>
<dbReference type="InterPro" id="IPR014031">
    <property type="entry name" value="Ketoacyl_synth_C"/>
</dbReference>
<evidence type="ECO:0000313" key="13">
    <source>
        <dbReference type="Proteomes" id="UP001265746"/>
    </source>
</evidence>
<feature type="active site" description="Proton acceptor; for dehydratase activity" evidence="7">
    <location>
        <position position="992"/>
    </location>
</feature>
<dbReference type="InterPro" id="IPR014043">
    <property type="entry name" value="Acyl_transferase_dom"/>
</dbReference>
<dbReference type="InterPro" id="IPR029063">
    <property type="entry name" value="SAM-dependent_MTases_sf"/>
</dbReference>
<evidence type="ECO:0000256" key="3">
    <source>
        <dbReference type="ARBA" id="ARBA00022603"/>
    </source>
</evidence>
<dbReference type="InterPro" id="IPR016036">
    <property type="entry name" value="Malonyl_transacylase_ACP-bd"/>
</dbReference>
<dbReference type="Gene3D" id="3.40.50.720">
    <property type="entry name" value="NAD(P)-binding Rossmann-like Domain"/>
    <property type="match status" value="2"/>
</dbReference>
<feature type="compositionally biased region" description="Low complexity" evidence="8">
    <location>
        <begin position="2511"/>
        <end position="2525"/>
    </location>
</feature>
<evidence type="ECO:0000256" key="7">
    <source>
        <dbReference type="PROSITE-ProRule" id="PRU01363"/>
    </source>
</evidence>
<dbReference type="InterPro" id="IPR009081">
    <property type="entry name" value="PP-bd_ACP"/>
</dbReference>
<evidence type="ECO:0000256" key="6">
    <source>
        <dbReference type="ARBA" id="ARBA00023268"/>
    </source>
</evidence>
<dbReference type="InterPro" id="IPR001227">
    <property type="entry name" value="Ac_transferase_dom_sf"/>
</dbReference>
<dbReference type="SUPFAM" id="SSF51735">
    <property type="entry name" value="NAD(P)-binding Rossmann-fold domains"/>
    <property type="match status" value="2"/>
</dbReference>
<dbReference type="InterPro" id="IPR049900">
    <property type="entry name" value="PKS_mFAS_DH"/>
</dbReference>
<dbReference type="InterPro" id="IPR050091">
    <property type="entry name" value="PKS_NRPS_Biosynth_Enz"/>
</dbReference>
<evidence type="ECO:0000259" key="11">
    <source>
        <dbReference type="PROSITE" id="PS52019"/>
    </source>
</evidence>
<dbReference type="Pfam" id="PF02801">
    <property type="entry name" value="Ketoacyl-synt_C"/>
    <property type="match status" value="1"/>
</dbReference>
<dbReference type="SUPFAM" id="SSF47336">
    <property type="entry name" value="ACP-like"/>
    <property type="match status" value="1"/>
</dbReference>
<dbReference type="Pfam" id="PF08242">
    <property type="entry name" value="Methyltransf_12"/>
    <property type="match status" value="1"/>
</dbReference>
<dbReference type="SMART" id="SM00822">
    <property type="entry name" value="PKS_KR"/>
    <property type="match status" value="1"/>
</dbReference>
<evidence type="ECO:0000259" key="10">
    <source>
        <dbReference type="PROSITE" id="PS52004"/>
    </source>
</evidence>
<dbReference type="PANTHER" id="PTHR43775:SF20">
    <property type="entry name" value="HYBRID PKS-NRPS SYNTHETASE APDA"/>
    <property type="match status" value="1"/>
</dbReference>
<dbReference type="Gene3D" id="3.40.366.10">
    <property type="entry name" value="Malonyl-Coenzyme A Acyl Carrier Protein, domain 2"/>
    <property type="match status" value="1"/>
</dbReference>
<keyword evidence="1" id="KW-0596">Phosphopantetheine</keyword>
<dbReference type="CDD" id="cd02440">
    <property type="entry name" value="AdoMet_MTases"/>
    <property type="match status" value="1"/>
</dbReference>
<dbReference type="InterPro" id="IPR013120">
    <property type="entry name" value="FAR_NAD-bd"/>
</dbReference>
<evidence type="ECO:0000256" key="1">
    <source>
        <dbReference type="ARBA" id="ARBA00022450"/>
    </source>
</evidence>
<dbReference type="SUPFAM" id="SSF52151">
    <property type="entry name" value="FabD/lysophospholipase-like"/>
    <property type="match status" value="1"/>
</dbReference>
<dbReference type="GO" id="GO:0016491">
    <property type="term" value="F:oxidoreductase activity"/>
    <property type="evidence" value="ECO:0007669"/>
    <property type="project" value="UniProtKB-KW"/>
</dbReference>
<dbReference type="SMART" id="SM00826">
    <property type="entry name" value="PKS_DH"/>
    <property type="match status" value="1"/>
</dbReference>
<dbReference type="SMART" id="SM00825">
    <property type="entry name" value="PKS_KS"/>
    <property type="match status" value="1"/>
</dbReference>
<dbReference type="PROSITE" id="PS50075">
    <property type="entry name" value="CARRIER"/>
    <property type="match status" value="1"/>
</dbReference>
<name>A0AAD9W2Z2_PHOAM</name>
<protein>
    <submittedName>
        <fullName evidence="12">Uncharacterized protein</fullName>
    </submittedName>
</protein>
<dbReference type="InterPro" id="IPR020841">
    <property type="entry name" value="PKS_Beta-ketoAc_synthase_dom"/>
</dbReference>
<feature type="region of interest" description="C-terminal hotdog fold" evidence="7">
    <location>
        <begin position="1110"/>
        <end position="1274"/>
    </location>
</feature>
<accession>A0AAD9W2Z2</accession>
<keyword evidence="3" id="KW-0489">Methyltransferase</keyword>
<dbReference type="InterPro" id="IPR020807">
    <property type="entry name" value="PKS_DH"/>
</dbReference>
<dbReference type="SUPFAM" id="SSF53901">
    <property type="entry name" value="Thiolase-like"/>
    <property type="match status" value="1"/>
</dbReference>
<proteinExistence type="predicted"/>
<dbReference type="SMART" id="SM00827">
    <property type="entry name" value="PKS_AT"/>
    <property type="match status" value="1"/>
</dbReference>
<dbReference type="CDD" id="cd00833">
    <property type="entry name" value="PKS"/>
    <property type="match status" value="1"/>
</dbReference>
<dbReference type="Gene3D" id="3.10.129.110">
    <property type="entry name" value="Polyketide synthase dehydratase"/>
    <property type="match status" value="1"/>
</dbReference>
<dbReference type="Gene3D" id="3.40.47.10">
    <property type="match status" value="1"/>
</dbReference>
<dbReference type="InterPro" id="IPR036736">
    <property type="entry name" value="ACP-like_sf"/>
</dbReference>
<keyword evidence="4" id="KW-0808">Transferase</keyword>
<evidence type="ECO:0000256" key="4">
    <source>
        <dbReference type="ARBA" id="ARBA00022679"/>
    </source>
</evidence>
<dbReference type="SUPFAM" id="SSF53335">
    <property type="entry name" value="S-adenosyl-L-methionine-dependent methyltransferases"/>
    <property type="match status" value="1"/>
</dbReference>
<feature type="domain" description="PKS/mFAS DH" evidence="11">
    <location>
        <begin position="960"/>
        <end position="1274"/>
    </location>
</feature>
<dbReference type="Pfam" id="PF00109">
    <property type="entry name" value="ketoacyl-synt"/>
    <property type="match status" value="1"/>
</dbReference>
<dbReference type="Pfam" id="PF08659">
    <property type="entry name" value="KR"/>
    <property type="match status" value="1"/>
</dbReference>
<feature type="domain" description="Carrier" evidence="9">
    <location>
        <begin position="2420"/>
        <end position="2503"/>
    </location>
</feature>
<comment type="caution">
    <text evidence="12">The sequence shown here is derived from an EMBL/GenBank/DDBJ whole genome shotgun (WGS) entry which is preliminary data.</text>
</comment>
<dbReference type="GO" id="GO:0032259">
    <property type="term" value="P:methylation"/>
    <property type="evidence" value="ECO:0007669"/>
    <property type="project" value="UniProtKB-KW"/>
</dbReference>
<evidence type="ECO:0000313" key="12">
    <source>
        <dbReference type="EMBL" id="KAK2602737.1"/>
    </source>
</evidence>
<dbReference type="GO" id="GO:0006633">
    <property type="term" value="P:fatty acid biosynthetic process"/>
    <property type="evidence" value="ECO:0007669"/>
    <property type="project" value="TreeGrafter"/>
</dbReference>
<dbReference type="InterPro" id="IPR006162">
    <property type="entry name" value="Ppantetheine_attach_site"/>
</dbReference>
<gene>
    <name evidence="12" type="ORF">N8I77_009245</name>
</gene>
<evidence type="ECO:0000256" key="8">
    <source>
        <dbReference type="SAM" id="MobiDB-lite"/>
    </source>
</evidence>
<keyword evidence="5" id="KW-0560">Oxidoreductase</keyword>
<dbReference type="GO" id="GO:0004312">
    <property type="term" value="F:fatty acid synthase activity"/>
    <property type="evidence" value="ECO:0007669"/>
    <property type="project" value="TreeGrafter"/>
</dbReference>
<dbReference type="Proteomes" id="UP001265746">
    <property type="component" value="Unassembled WGS sequence"/>
</dbReference>
<dbReference type="PROSITE" id="PS52019">
    <property type="entry name" value="PKS_MFAS_DH"/>
    <property type="match status" value="1"/>
</dbReference>
<dbReference type="GO" id="GO:0008168">
    <property type="term" value="F:methyltransferase activity"/>
    <property type="evidence" value="ECO:0007669"/>
    <property type="project" value="UniProtKB-KW"/>
</dbReference>
<evidence type="ECO:0000256" key="2">
    <source>
        <dbReference type="ARBA" id="ARBA00022553"/>
    </source>
</evidence>
<dbReference type="PANTHER" id="PTHR43775">
    <property type="entry name" value="FATTY ACID SYNTHASE"/>
    <property type="match status" value="1"/>
</dbReference>
<dbReference type="PROSITE" id="PS52004">
    <property type="entry name" value="KS3_2"/>
    <property type="match status" value="1"/>
</dbReference>
<reference evidence="12" key="1">
    <citation type="submission" date="2023-06" db="EMBL/GenBank/DDBJ databases">
        <authorList>
            <person name="Noh H."/>
        </authorList>
    </citation>
    <scope>NUCLEOTIDE SEQUENCE</scope>
    <source>
        <strain evidence="12">DUCC20226</strain>
    </source>
</reference>
<keyword evidence="2" id="KW-0597">Phosphoprotein</keyword>
<dbReference type="InterPro" id="IPR016035">
    <property type="entry name" value="Acyl_Trfase/lysoPLipase"/>
</dbReference>
<dbReference type="InterPro" id="IPR032821">
    <property type="entry name" value="PKS_assoc"/>
</dbReference>
<dbReference type="Pfam" id="PF07993">
    <property type="entry name" value="NAD_binding_4"/>
    <property type="match status" value="1"/>
</dbReference>
<organism evidence="12 13">
    <name type="scientific">Phomopsis amygdali</name>
    <name type="common">Fusicoccum amygdali</name>
    <dbReference type="NCBI Taxonomy" id="1214568"/>
    <lineage>
        <taxon>Eukaryota</taxon>
        <taxon>Fungi</taxon>
        <taxon>Dikarya</taxon>
        <taxon>Ascomycota</taxon>
        <taxon>Pezizomycotina</taxon>
        <taxon>Sordariomycetes</taxon>
        <taxon>Sordariomycetidae</taxon>
        <taxon>Diaporthales</taxon>
        <taxon>Diaporthaceae</taxon>
        <taxon>Diaporthe</taxon>
    </lineage>
</organism>
<dbReference type="InterPro" id="IPR057326">
    <property type="entry name" value="KR_dom"/>
</dbReference>
<dbReference type="InterPro" id="IPR049551">
    <property type="entry name" value="PKS_DH_C"/>
</dbReference>
<dbReference type="SUPFAM" id="SSF55048">
    <property type="entry name" value="Probable ACP-binding domain of malonyl-CoA ACP transacylase"/>
    <property type="match status" value="1"/>
</dbReference>
<feature type="region of interest" description="Disordered" evidence="8">
    <location>
        <begin position="2506"/>
        <end position="2558"/>
    </location>
</feature>
<feature type="compositionally biased region" description="Low complexity" evidence="8">
    <location>
        <begin position="2543"/>
        <end position="2553"/>
    </location>
</feature>
<dbReference type="InterPro" id="IPR014030">
    <property type="entry name" value="Ketoacyl_synth_N"/>
</dbReference>
<evidence type="ECO:0000256" key="5">
    <source>
        <dbReference type="ARBA" id="ARBA00023002"/>
    </source>
</evidence>
<dbReference type="InterPro" id="IPR036291">
    <property type="entry name" value="NAD(P)-bd_dom_sf"/>
</dbReference>
<keyword evidence="6" id="KW-0511">Multifunctional enzyme</keyword>